<reference evidence="1" key="1">
    <citation type="submission" date="2024-05" db="EMBL/GenBank/DDBJ databases">
        <authorList>
            <person name="Mugo M.M."/>
            <person name="Musyoki A.M."/>
            <person name="Makumi A.M."/>
            <person name="Mutai I."/>
            <person name="Drechsel O."/>
            <person name="Kering K.K."/>
            <person name="Muturi P."/>
            <person name="Mbae C.K."/>
            <person name="Kariuki S.M."/>
        </authorList>
    </citation>
    <scope>NUCLEOTIDE SEQUENCE</scope>
</reference>
<organism evidence="1">
    <name type="scientific">Salmonella phage vB_SEnST11_KE22</name>
    <dbReference type="NCBI Taxonomy" id="3161173"/>
    <lineage>
        <taxon>Viruses</taxon>
        <taxon>Duplodnaviria</taxon>
        <taxon>Heunggongvirae</taxon>
        <taxon>Uroviricota</taxon>
        <taxon>Caudoviricetes</taxon>
        <taxon>Vequintavirinae</taxon>
        <taxon>Seunavirus</taxon>
    </lineage>
</organism>
<name>A0AAU8GEG0_9CAUD</name>
<sequence length="239" mass="27628">MPENSVVLIRTALDGMRLLNLSFCLENRMIDKKYFMDKCRVLVIIPDSLRHTIPQHKVATSYEGVDGPVSIITDVGKGEKYRYQMCGTEYRGLVIAPGAEISRGALEYLMSRMRNPYEGKGVPWVFKLGDDYMKVLEDIVENKVEELLEREDGYWRELSLRKLFHNYRDIVGLKMENCEYTPQPQEVLMGDLKIKEFPHNGFVLLEQGSRHKDQIAVRTSEIPALIKHLQSMYALQVQV</sequence>
<protein>
    <submittedName>
        <fullName evidence="1">Uncharacterized protein</fullName>
    </submittedName>
</protein>
<proteinExistence type="predicted"/>
<accession>A0AAU8GEG0</accession>
<dbReference type="EMBL" id="PP856721">
    <property type="protein sequence ID" value="XCH40221.1"/>
    <property type="molecule type" value="Genomic_DNA"/>
</dbReference>
<gene>
    <name evidence="1" type="ORF">NDDWPVAN_CDS0095</name>
</gene>
<evidence type="ECO:0000313" key="1">
    <source>
        <dbReference type="EMBL" id="XCH40221.1"/>
    </source>
</evidence>